<organism evidence="1 2">
    <name type="scientific">Pseudoduganella buxea</name>
    <dbReference type="NCBI Taxonomy" id="1949069"/>
    <lineage>
        <taxon>Bacteria</taxon>
        <taxon>Pseudomonadati</taxon>
        <taxon>Pseudomonadota</taxon>
        <taxon>Betaproteobacteria</taxon>
        <taxon>Burkholderiales</taxon>
        <taxon>Oxalobacteraceae</taxon>
        <taxon>Telluria group</taxon>
        <taxon>Pseudoduganella</taxon>
    </lineage>
</organism>
<reference evidence="2" key="1">
    <citation type="journal article" date="2019" name="Int. J. Syst. Evol. Microbiol.">
        <title>The Global Catalogue of Microorganisms (GCM) 10K type strain sequencing project: providing services to taxonomists for standard genome sequencing and annotation.</title>
        <authorList>
            <consortium name="The Broad Institute Genomics Platform"/>
            <consortium name="The Broad Institute Genome Sequencing Center for Infectious Disease"/>
            <person name="Wu L."/>
            <person name="Ma J."/>
        </authorList>
    </citation>
    <scope>NUCLEOTIDE SEQUENCE [LARGE SCALE GENOMIC DNA]</scope>
    <source>
        <strain evidence="2">CGMCC 1.15931</strain>
    </source>
</reference>
<name>A0ABQ1JZU8_9BURK</name>
<evidence type="ECO:0000313" key="2">
    <source>
        <dbReference type="Proteomes" id="UP000622638"/>
    </source>
</evidence>
<gene>
    <name evidence="1" type="ORF">GCM10011572_01850</name>
</gene>
<keyword evidence="2" id="KW-1185">Reference proteome</keyword>
<evidence type="ECO:0000313" key="1">
    <source>
        <dbReference type="EMBL" id="GGB83561.1"/>
    </source>
</evidence>
<sequence>MAIVASRRVRMVRRLSMTVLPKKCRAGQGLARKDAAAPCSGAKCARIWRGTADGRADGAGRAMGRDGHGVGAVATSSARALEYHLY</sequence>
<accession>A0ABQ1JZU8</accession>
<dbReference type="EMBL" id="BMKG01000001">
    <property type="protein sequence ID" value="GGB83561.1"/>
    <property type="molecule type" value="Genomic_DNA"/>
</dbReference>
<proteinExistence type="predicted"/>
<comment type="caution">
    <text evidence="1">The sequence shown here is derived from an EMBL/GenBank/DDBJ whole genome shotgun (WGS) entry which is preliminary data.</text>
</comment>
<protein>
    <submittedName>
        <fullName evidence="1">Uncharacterized protein</fullName>
    </submittedName>
</protein>
<dbReference type="Proteomes" id="UP000622638">
    <property type="component" value="Unassembled WGS sequence"/>
</dbReference>